<dbReference type="InterPro" id="IPR027417">
    <property type="entry name" value="P-loop_NTPase"/>
</dbReference>
<dbReference type="PANTHER" id="PTHR43869">
    <property type="entry name" value="GLYCINE BETAINE/PROLINE BETAINE TRANSPORT SYSTEM ATP-BINDING PROTEIN PROV"/>
    <property type="match status" value="1"/>
</dbReference>
<comment type="caution">
    <text evidence="1">The sequence shown here is derived from an EMBL/GenBank/DDBJ whole genome shotgun (WGS) entry which is preliminary data.</text>
</comment>
<sequence>MGILRAIAAEPEMLLMDVPFSALDPISRRQLQELVKTLQRQLQLTVVFVTHDMKEALLLADKICILNQGKIVCVDTPEAIHTHTADPLIAGLFAGENGDE</sequence>
<dbReference type="AlphaFoldDB" id="A0A9W5IQC1"/>
<dbReference type="Gene3D" id="3.40.50.300">
    <property type="entry name" value="P-loop containing nucleotide triphosphate hydrolases"/>
    <property type="match status" value="1"/>
</dbReference>
<dbReference type="Proteomes" id="UP000004621">
    <property type="component" value="Unassembled WGS sequence"/>
</dbReference>
<gene>
    <name evidence="1" type="ORF">NEISUBOT_04825</name>
</gene>
<protein>
    <submittedName>
        <fullName evidence="1">Uncharacterized protein</fullName>
    </submittedName>
</protein>
<proteinExistence type="predicted"/>
<evidence type="ECO:0000313" key="1">
    <source>
        <dbReference type="EMBL" id="EFC51834.1"/>
    </source>
</evidence>
<dbReference type="EMBL" id="ACEO02000008">
    <property type="protein sequence ID" value="EFC51834.1"/>
    <property type="molecule type" value="Genomic_DNA"/>
</dbReference>
<accession>A0A9W5IQC1</accession>
<dbReference type="RefSeq" id="WP_004520389.1">
    <property type="nucleotide sequence ID" value="NZ_ACEO02000008.1"/>
</dbReference>
<evidence type="ECO:0000313" key="2">
    <source>
        <dbReference type="Proteomes" id="UP000004621"/>
    </source>
</evidence>
<organism evidence="1 2">
    <name type="scientific">Neisseria subflava NJ9703</name>
    <dbReference type="NCBI Taxonomy" id="546268"/>
    <lineage>
        <taxon>Bacteria</taxon>
        <taxon>Pseudomonadati</taxon>
        <taxon>Pseudomonadota</taxon>
        <taxon>Betaproteobacteria</taxon>
        <taxon>Neisseriales</taxon>
        <taxon>Neisseriaceae</taxon>
        <taxon>Neisseria</taxon>
    </lineage>
</organism>
<dbReference type="InterPro" id="IPR051921">
    <property type="entry name" value="ABC_osmolyte_uptake_ATP-bind"/>
</dbReference>
<dbReference type="PANTHER" id="PTHR43869:SF1">
    <property type="entry name" value="GLYCINE BETAINE_PROLINE BETAINE TRANSPORT SYSTEM ATP-BINDING PROTEIN PROV"/>
    <property type="match status" value="1"/>
</dbReference>
<dbReference type="SUPFAM" id="SSF52540">
    <property type="entry name" value="P-loop containing nucleoside triphosphate hydrolases"/>
    <property type="match status" value="1"/>
</dbReference>
<name>A0A9W5IQC1_NEISU</name>
<reference evidence="1 2" key="1">
    <citation type="submission" date="2010-01" db="EMBL/GenBank/DDBJ databases">
        <authorList>
            <person name="Weinstock G."/>
            <person name="Sodergren E."/>
            <person name="Clifton S."/>
            <person name="Fulton L."/>
            <person name="Fulton B."/>
            <person name="Courtney L."/>
            <person name="Fronick C."/>
            <person name="Harrison M."/>
            <person name="Strong C."/>
            <person name="Farmer C."/>
            <person name="Delahaunty K."/>
            <person name="Markovic C."/>
            <person name="Hall O."/>
            <person name="Minx P."/>
            <person name="Tomlinson C."/>
            <person name="Mitreva M."/>
            <person name="Nelson J."/>
            <person name="Hou S."/>
            <person name="Wollam A."/>
            <person name="Pepin K.H."/>
            <person name="Johnson M."/>
            <person name="Bhonagiri V."/>
            <person name="Nash W.E."/>
            <person name="Warren W."/>
            <person name="Chinwalla A."/>
            <person name="Mardis E.R."/>
            <person name="Wilson R.K."/>
        </authorList>
    </citation>
    <scope>NUCLEOTIDE SEQUENCE [LARGE SCALE GENOMIC DNA]</scope>
    <source>
        <strain evidence="1 2">NJ9703</strain>
    </source>
</reference>